<dbReference type="STRING" id="295108.HT99x_01090"/>
<organism evidence="2">
    <name type="scientific">Candidatus Berkiella aquae</name>
    <dbReference type="NCBI Taxonomy" id="295108"/>
    <lineage>
        <taxon>Bacteria</taxon>
        <taxon>Pseudomonadati</taxon>
        <taxon>Pseudomonadota</taxon>
        <taxon>Gammaproteobacteria</taxon>
        <taxon>Candidatus Berkiellales</taxon>
        <taxon>Candidatus Berkiellaceae</taxon>
        <taxon>Candidatus Berkiella</taxon>
    </lineage>
</organism>
<dbReference type="RefSeq" id="WP_075065715.1">
    <property type="nucleotide sequence ID" value="NZ_LKAJ02000001.1"/>
</dbReference>
<sequence length="468" mass="53264">MNQHLYTAKQVNLMLLFLLDKLQMQEVGLFRENGSVTGFNKFLDLLKEKLFPVGKVKSGLFTSVVGAVDDYNTFQQLCSSAQDIFLDDLKKKEKKDSVECTEKCDKDEKNKAESSNSEESEKNKFDLIEPRDWAMVCIHVMQNAQLMDLSNFDVHVAWRVLLHTIKHNSLYLLNDEEPEAGSEDEIENQLVENWKNFLGQLCQLRQNESAKAFHNFIHLLHKTSLAKDVNKMHSWNLAEVTSSCIDDALEFTGKIGTRSNVDRYGTHQLKKELVCLTNILYLLIKNPHFALPFDVTMYINSEQKEFAKEKKAFSSLLEDLGGLTCDEIKDTLTTREEAHLKNMPLPDNEYNATLMFSKKEKSPNRTIFSIPKTPFRRSSNSESPRATESTSVLKPSPRKISGGNDISQGVILRKSSVNSNSPRKELLRKSSANNESLHTETESSISLTLTNSNGESKKEEIKKRKVTK</sequence>
<evidence type="ECO:0000313" key="4">
    <source>
        <dbReference type="Proteomes" id="UP000051497"/>
    </source>
</evidence>
<accession>A0A0Q9Z066</accession>
<gene>
    <name evidence="3" type="ORF">HT99x_003140</name>
    <name evidence="2" type="ORF">HT99x_01090</name>
</gene>
<feature type="region of interest" description="Disordered" evidence="1">
    <location>
        <begin position="362"/>
        <end position="468"/>
    </location>
</feature>
<name>A0A0Q9Z066_9GAMM</name>
<feature type="compositionally biased region" description="Basic and acidic residues" evidence="1">
    <location>
        <begin position="100"/>
        <end position="112"/>
    </location>
</feature>
<evidence type="ECO:0000313" key="3">
    <source>
        <dbReference type="EMBL" id="MCS5710412.1"/>
    </source>
</evidence>
<reference evidence="2" key="1">
    <citation type="submission" date="2015-09" db="EMBL/GenBank/DDBJ databases">
        <title>Draft Genome Sequences of Two Novel Amoeba-resistant Intranuclear Bacteria, Candidatus Berkiella cookevillensis and Candidatus Berkiella aquae.</title>
        <authorList>
            <person name="Mehari Y.T."/>
            <person name="Arivett B.A."/>
            <person name="Farone A.L."/>
            <person name="Gunderson J.H."/>
            <person name="Farone M.B."/>
        </authorList>
    </citation>
    <scope>NUCLEOTIDE SEQUENCE [LARGE SCALE GENOMIC DNA]</scope>
    <source>
        <strain evidence="2">HT99</strain>
    </source>
</reference>
<reference evidence="3" key="3">
    <citation type="submission" date="2021-06" db="EMBL/GenBank/DDBJ databases">
        <title>Genomic Description and Analysis of Intracellular Bacteria, Candidatus Berkiella cookevillensis and Candidatus Berkiella aquae.</title>
        <authorList>
            <person name="Kidane D.T."/>
            <person name="Mehari Y.T."/>
            <person name="Rice F.C."/>
            <person name="Arivett B.A."/>
            <person name="Farone A.L."/>
            <person name="Berk S.G."/>
            <person name="Farone M.B."/>
        </authorList>
    </citation>
    <scope>NUCLEOTIDE SEQUENCE</scope>
    <source>
        <strain evidence="3">HT99</strain>
    </source>
</reference>
<dbReference type="AlphaFoldDB" id="A0A0Q9Z066"/>
<dbReference type="EMBL" id="LKAJ02000001">
    <property type="protein sequence ID" value="MCS5710412.1"/>
    <property type="molecule type" value="Genomic_DNA"/>
</dbReference>
<reference evidence="3" key="2">
    <citation type="journal article" date="2016" name="Genome Announc.">
        <title>Draft Genome Sequences of Two Novel Amoeba-Resistant Intranuclear Bacteria, 'Candidatus Berkiella cookevillensis' and 'Candidatus Berkiella aquae'.</title>
        <authorList>
            <person name="Mehari Y.T."/>
            <person name="Arivett B.A."/>
            <person name="Farone A.L."/>
            <person name="Gunderson J.H."/>
            <person name="Farone M.B."/>
        </authorList>
    </citation>
    <scope>NUCLEOTIDE SEQUENCE</scope>
    <source>
        <strain evidence="3">HT99</strain>
    </source>
</reference>
<dbReference type="InterPro" id="IPR008936">
    <property type="entry name" value="Rho_GTPase_activation_prot"/>
</dbReference>
<proteinExistence type="predicted"/>
<comment type="caution">
    <text evidence="2">The sequence shown here is derived from an EMBL/GenBank/DDBJ whole genome shotgun (WGS) entry which is preliminary data.</text>
</comment>
<protein>
    <submittedName>
        <fullName evidence="2">Uncharacterized protein</fullName>
    </submittedName>
</protein>
<evidence type="ECO:0000313" key="2">
    <source>
        <dbReference type="EMBL" id="KRG21896.1"/>
    </source>
</evidence>
<dbReference type="EMBL" id="LKAJ01000003">
    <property type="protein sequence ID" value="KRG21896.1"/>
    <property type="molecule type" value="Genomic_DNA"/>
</dbReference>
<keyword evidence="4" id="KW-1185">Reference proteome</keyword>
<dbReference type="Proteomes" id="UP000051497">
    <property type="component" value="Unassembled WGS sequence"/>
</dbReference>
<feature type="compositionally biased region" description="Polar residues" evidence="1">
    <location>
        <begin position="376"/>
        <end position="393"/>
    </location>
</feature>
<evidence type="ECO:0000256" key="1">
    <source>
        <dbReference type="SAM" id="MobiDB-lite"/>
    </source>
</evidence>
<dbReference type="SUPFAM" id="SSF48350">
    <property type="entry name" value="GTPase activation domain, GAP"/>
    <property type="match status" value="1"/>
</dbReference>
<feature type="region of interest" description="Disordered" evidence="1">
    <location>
        <begin position="100"/>
        <end position="123"/>
    </location>
</feature>